<dbReference type="Gene3D" id="3.30.560.10">
    <property type="entry name" value="Glucose Oxidase, domain 3"/>
    <property type="match status" value="2"/>
</dbReference>
<feature type="domain" description="Glucose-methanol-choline oxidoreductase C-terminal" evidence="6">
    <location>
        <begin position="219"/>
        <end position="291"/>
    </location>
</feature>
<dbReference type="PANTHER" id="PTHR11552">
    <property type="entry name" value="GLUCOSE-METHANOL-CHOLINE GMC OXIDOREDUCTASE"/>
    <property type="match status" value="1"/>
</dbReference>
<dbReference type="InterPro" id="IPR007867">
    <property type="entry name" value="GMC_OxRtase_C"/>
</dbReference>
<organism evidence="7 8">
    <name type="scientific">Cephalotrichum gorgonifer</name>
    <dbReference type="NCBI Taxonomy" id="2041049"/>
    <lineage>
        <taxon>Eukaryota</taxon>
        <taxon>Fungi</taxon>
        <taxon>Dikarya</taxon>
        <taxon>Ascomycota</taxon>
        <taxon>Pezizomycotina</taxon>
        <taxon>Sordariomycetes</taxon>
        <taxon>Hypocreomycetidae</taxon>
        <taxon>Microascales</taxon>
        <taxon>Microascaceae</taxon>
        <taxon>Cephalotrichum</taxon>
    </lineage>
</organism>
<accession>A0AAE8N3I0</accession>
<dbReference type="Gene3D" id="3.50.50.60">
    <property type="entry name" value="FAD/NAD(P)-binding domain"/>
    <property type="match status" value="1"/>
</dbReference>
<dbReference type="GO" id="GO:0016614">
    <property type="term" value="F:oxidoreductase activity, acting on CH-OH group of donors"/>
    <property type="evidence" value="ECO:0007669"/>
    <property type="project" value="InterPro"/>
</dbReference>
<comment type="cofactor">
    <cofactor evidence="1">
        <name>FAD</name>
        <dbReference type="ChEBI" id="CHEBI:57692"/>
    </cofactor>
</comment>
<dbReference type="AlphaFoldDB" id="A0AAE8N3I0"/>
<evidence type="ECO:0000256" key="3">
    <source>
        <dbReference type="ARBA" id="ARBA00022630"/>
    </source>
</evidence>
<evidence type="ECO:0000313" key="7">
    <source>
        <dbReference type="EMBL" id="SPO04152.1"/>
    </source>
</evidence>
<name>A0AAE8N3I0_9PEZI</name>
<comment type="similarity">
    <text evidence="2">Belongs to the GMC oxidoreductase family.</text>
</comment>
<dbReference type="Pfam" id="PF05199">
    <property type="entry name" value="GMC_oxred_C"/>
    <property type="match status" value="1"/>
</dbReference>
<evidence type="ECO:0000259" key="6">
    <source>
        <dbReference type="Pfam" id="PF05199"/>
    </source>
</evidence>
<protein>
    <recommendedName>
        <fullName evidence="9">GMC_oxred_C domain-containing protein</fullName>
    </recommendedName>
</protein>
<evidence type="ECO:0000256" key="4">
    <source>
        <dbReference type="ARBA" id="ARBA00022827"/>
    </source>
</evidence>
<keyword evidence="4" id="KW-0274">FAD</keyword>
<dbReference type="GO" id="GO:0050660">
    <property type="term" value="F:flavin adenine dinucleotide binding"/>
    <property type="evidence" value="ECO:0007669"/>
    <property type="project" value="InterPro"/>
</dbReference>
<comment type="caution">
    <text evidence="7">The sequence shown here is derived from an EMBL/GenBank/DDBJ whole genome shotgun (WGS) entry which is preliminary data.</text>
</comment>
<evidence type="ECO:0000259" key="5">
    <source>
        <dbReference type="Pfam" id="PF00732"/>
    </source>
</evidence>
<evidence type="ECO:0000313" key="8">
    <source>
        <dbReference type="Proteomes" id="UP001187682"/>
    </source>
</evidence>
<dbReference type="Pfam" id="PF00732">
    <property type="entry name" value="GMC_oxred_N"/>
    <property type="match status" value="1"/>
</dbReference>
<dbReference type="InterPro" id="IPR000172">
    <property type="entry name" value="GMC_OxRdtase_N"/>
</dbReference>
<keyword evidence="3" id="KW-0285">Flavoprotein</keyword>
<feature type="domain" description="Glucose-methanol-choline oxidoreductase N-terminal" evidence="5">
    <location>
        <begin position="71"/>
        <end position="122"/>
    </location>
</feature>
<keyword evidence="8" id="KW-1185">Reference proteome</keyword>
<proteinExistence type="inferred from homology"/>
<gene>
    <name evidence="7" type="ORF">DNG_06835</name>
</gene>
<dbReference type="InterPro" id="IPR036188">
    <property type="entry name" value="FAD/NAD-bd_sf"/>
</dbReference>
<dbReference type="PANTHER" id="PTHR11552:SF147">
    <property type="entry name" value="CHOLINE DEHYDROGENASE, MITOCHONDRIAL"/>
    <property type="match status" value="1"/>
</dbReference>
<dbReference type="Proteomes" id="UP001187682">
    <property type="component" value="Unassembled WGS sequence"/>
</dbReference>
<evidence type="ECO:0008006" key="9">
    <source>
        <dbReference type="Google" id="ProtNLM"/>
    </source>
</evidence>
<sequence length="304" mass="33797">MNTSVSRSQTRVAEFGGDEWTWDPLVYYLRKSASYHDDPGRYDKDLQKIGPGGPLPISHAELVEDLAPFRQKETKGVTVITDSAEQLSFYSTRKVIVAQGVFETPKLLMLSDIGPKDQLSSHGIKTLVDHPGVPFVLRLKDGYTWTMSSCVLAQGTPPPWRGTRKTSTGPVGSGLLALVGFPRIDDYLEDKSCMEQRGPRDRCRGPCSPRVSKYPWEMSLESDGELHRAVLDRCQTAFHPTGTARLAKIIDQGVIHPQLRVHGIKSLRVVDASIIPVIPDCRIQNSVFMIGDMIKAAHRDLYKA</sequence>
<dbReference type="SUPFAM" id="SSF51905">
    <property type="entry name" value="FAD/NAD(P)-binding domain"/>
    <property type="match status" value="1"/>
</dbReference>
<reference evidence="7" key="1">
    <citation type="submission" date="2018-03" db="EMBL/GenBank/DDBJ databases">
        <authorList>
            <person name="Guldener U."/>
        </authorList>
    </citation>
    <scope>NUCLEOTIDE SEQUENCE</scope>
</reference>
<evidence type="ECO:0000256" key="1">
    <source>
        <dbReference type="ARBA" id="ARBA00001974"/>
    </source>
</evidence>
<dbReference type="InterPro" id="IPR012132">
    <property type="entry name" value="GMC_OxRdtase"/>
</dbReference>
<dbReference type="EMBL" id="ONZQ02000009">
    <property type="protein sequence ID" value="SPO04152.1"/>
    <property type="molecule type" value="Genomic_DNA"/>
</dbReference>
<evidence type="ECO:0000256" key="2">
    <source>
        <dbReference type="ARBA" id="ARBA00010790"/>
    </source>
</evidence>